<gene>
    <name evidence="4" type="ORF">PENSTE_c017G06346</name>
</gene>
<evidence type="ECO:0000259" key="3">
    <source>
        <dbReference type="Pfam" id="PF01464"/>
    </source>
</evidence>
<dbReference type="InterPro" id="IPR023346">
    <property type="entry name" value="Lysozyme-like_dom_sf"/>
</dbReference>
<dbReference type="SUPFAM" id="SSF53955">
    <property type="entry name" value="Lysozyme-like"/>
    <property type="match status" value="1"/>
</dbReference>
<dbReference type="AlphaFoldDB" id="A0A1V6SY73"/>
<feature type="chain" id="PRO_5013320176" description="Transglycosylase SLT domain-containing protein" evidence="2">
    <location>
        <begin position="23"/>
        <end position="251"/>
    </location>
</feature>
<dbReference type="Pfam" id="PF01464">
    <property type="entry name" value="SLT"/>
    <property type="match status" value="1"/>
</dbReference>
<evidence type="ECO:0000256" key="2">
    <source>
        <dbReference type="SAM" id="SignalP"/>
    </source>
</evidence>
<organism evidence="4 5">
    <name type="scientific">Penicillium steckii</name>
    <dbReference type="NCBI Taxonomy" id="303698"/>
    <lineage>
        <taxon>Eukaryota</taxon>
        <taxon>Fungi</taxon>
        <taxon>Dikarya</taxon>
        <taxon>Ascomycota</taxon>
        <taxon>Pezizomycotina</taxon>
        <taxon>Eurotiomycetes</taxon>
        <taxon>Eurotiomycetidae</taxon>
        <taxon>Eurotiales</taxon>
        <taxon>Aspergillaceae</taxon>
        <taxon>Penicillium</taxon>
    </lineage>
</organism>
<dbReference type="InterPro" id="IPR008258">
    <property type="entry name" value="Transglycosylase_SLT_dom_1"/>
</dbReference>
<feature type="region of interest" description="Disordered" evidence="1">
    <location>
        <begin position="23"/>
        <end position="58"/>
    </location>
</feature>
<comment type="caution">
    <text evidence="4">The sequence shown here is derived from an EMBL/GenBank/DDBJ whole genome shotgun (WGS) entry which is preliminary data.</text>
</comment>
<dbReference type="Gene3D" id="1.10.530.10">
    <property type="match status" value="1"/>
</dbReference>
<evidence type="ECO:0000313" key="4">
    <source>
        <dbReference type="EMBL" id="OQE18669.1"/>
    </source>
</evidence>
<sequence length="251" mass="26482">MSASRIFKSTALLALGVALANAQSSNPGVGSNPKAEGATEDVTSNTGPNGSEDWLNTGITDGGWEPPFLALEDIYHVSLDDFYNGIGSACKKYDQYFQSAGSKYNVDPVILAVLAMQESSCNADAGGPTPGLMQVSCDNYPNGECTDDVQDNVDAGTNYLTSQIDSAGGNAIQAFGSYNGWFTADNGMNGNKGLTEDYPCSSEGQSNGVPQNLDYLHQVLNGWMMGLDVYGDDNWIGTYNCDQSCSDGSKC</sequence>
<protein>
    <recommendedName>
        <fullName evidence="3">Transglycosylase SLT domain-containing protein</fullName>
    </recommendedName>
</protein>
<name>A0A1V6SY73_9EURO</name>
<dbReference type="Proteomes" id="UP000191285">
    <property type="component" value="Unassembled WGS sequence"/>
</dbReference>
<keyword evidence="2" id="KW-0732">Signal</keyword>
<reference evidence="5" key="1">
    <citation type="journal article" date="2017" name="Nat. Microbiol.">
        <title>Global analysis of biosynthetic gene clusters reveals vast potential of secondary metabolite production in Penicillium species.</title>
        <authorList>
            <person name="Nielsen J.C."/>
            <person name="Grijseels S."/>
            <person name="Prigent S."/>
            <person name="Ji B."/>
            <person name="Dainat J."/>
            <person name="Nielsen K.F."/>
            <person name="Frisvad J.C."/>
            <person name="Workman M."/>
            <person name="Nielsen J."/>
        </authorList>
    </citation>
    <scope>NUCLEOTIDE SEQUENCE [LARGE SCALE GENOMIC DNA]</scope>
    <source>
        <strain evidence="5">IBT 24891</strain>
    </source>
</reference>
<keyword evidence="5" id="KW-1185">Reference proteome</keyword>
<evidence type="ECO:0000313" key="5">
    <source>
        <dbReference type="Proteomes" id="UP000191285"/>
    </source>
</evidence>
<feature type="domain" description="Transglycosylase SLT" evidence="3">
    <location>
        <begin position="96"/>
        <end position="181"/>
    </location>
</feature>
<accession>A0A1V6SY73</accession>
<dbReference type="EMBL" id="MLKD01000017">
    <property type="protein sequence ID" value="OQE18669.1"/>
    <property type="molecule type" value="Genomic_DNA"/>
</dbReference>
<proteinExistence type="predicted"/>
<feature type="signal peptide" evidence="2">
    <location>
        <begin position="1"/>
        <end position="22"/>
    </location>
</feature>
<evidence type="ECO:0000256" key="1">
    <source>
        <dbReference type="SAM" id="MobiDB-lite"/>
    </source>
</evidence>